<protein>
    <recommendedName>
        <fullName evidence="1">DUF8212 domain-containing protein</fullName>
    </recommendedName>
</protein>
<name>G9N0J8_HYPVG</name>
<dbReference type="InterPro" id="IPR058525">
    <property type="entry name" value="DUF8212"/>
</dbReference>
<dbReference type="HOGENOM" id="CLU_472546_0_0_1"/>
<dbReference type="OrthoDB" id="20872at2759"/>
<dbReference type="RefSeq" id="XP_013954076.1">
    <property type="nucleotide sequence ID" value="XM_014098601.1"/>
</dbReference>
<dbReference type="Proteomes" id="UP000007115">
    <property type="component" value="Unassembled WGS sequence"/>
</dbReference>
<dbReference type="GeneID" id="25791876"/>
<evidence type="ECO:0000259" key="1">
    <source>
        <dbReference type="Pfam" id="PF26640"/>
    </source>
</evidence>
<feature type="domain" description="DUF8212" evidence="1">
    <location>
        <begin position="141"/>
        <end position="178"/>
    </location>
</feature>
<keyword evidence="3" id="KW-1185">Reference proteome</keyword>
<sequence length="479" mass="55221">MRLLSTENLQFFEFYGNDIPQYAILSHRWESDEISYQDMHDTKKHENKQGFRKISQFQNVVFVDANWKKFGTARDLKKSINEVTGIGVQNFIGETNLQTLRVGRVMSWAAKRQTTRVEDRAYSLLGLTEIDLPMLYGQGERAFQRLQEEILKVNDDASILVWGCIDTDTDFTSNGLATSPANFQKYPILVRPMKQIHSFVNLPSTLTPQGLQTTLRIRRDPIDDAIGYAVLVDHKGQRFRHRISLIIPLMFPRTAPSRFTPENECVRFSDPVWVSSNFVEKAVPELVCFIRKVKALDINFKRDGFSLGSRVWKSYSTTFTYPVQTQSGNRHFPAILGGLSRKGKVNRRGYTFILELTALKQESARFVVLVDYQLHNQRLVDTPTVTVINIRRQLYLANAVRLAERRTARSAYVPCDLFDNHGRAIPMKDIVRVHEFNSYWIHAEDNDFDKPPPRLVGEIFTMELNTITAKRYDKNGTAK</sequence>
<dbReference type="AlphaFoldDB" id="G9N0J8"/>
<dbReference type="VEuPathDB" id="FungiDB:TRIVIDRAFT_224540"/>
<evidence type="ECO:0000313" key="3">
    <source>
        <dbReference type="Proteomes" id="UP000007115"/>
    </source>
</evidence>
<evidence type="ECO:0000313" key="2">
    <source>
        <dbReference type="EMBL" id="EHK19880.1"/>
    </source>
</evidence>
<dbReference type="STRING" id="413071.G9N0J8"/>
<reference evidence="2 3" key="1">
    <citation type="journal article" date="2011" name="Genome Biol.">
        <title>Comparative genome sequence analysis underscores mycoparasitism as the ancestral life style of Trichoderma.</title>
        <authorList>
            <person name="Kubicek C.P."/>
            <person name="Herrera-Estrella A."/>
            <person name="Seidl-Seiboth V."/>
            <person name="Martinez D.A."/>
            <person name="Druzhinina I.S."/>
            <person name="Thon M."/>
            <person name="Zeilinger S."/>
            <person name="Casas-Flores S."/>
            <person name="Horwitz B.A."/>
            <person name="Mukherjee P.K."/>
            <person name="Mukherjee M."/>
            <person name="Kredics L."/>
            <person name="Alcaraz L.D."/>
            <person name="Aerts A."/>
            <person name="Antal Z."/>
            <person name="Atanasova L."/>
            <person name="Cervantes-Badillo M.G."/>
            <person name="Challacombe J."/>
            <person name="Chertkov O."/>
            <person name="McCluskey K."/>
            <person name="Coulpier F."/>
            <person name="Deshpande N."/>
            <person name="von Doehren H."/>
            <person name="Ebbole D.J."/>
            <person name="Esquivel-Naranjo E.U."/>
            <person name="Fekete E."/>
            <person name="Flipphi M."/>
            <person name="Glaser F."/>
            <person name="Gomez-Rodriguez E.Y."/>
            <person name="Gruber S."/>
            <person name="Han C."/>
            <person name="Henrissat B."/>
            <person name="Hermosa R."/>
            <person name="Hernandez-Onate M."/>
            <person name="Karaffa L."/>
            <person name="Kosti I."/>
            <person name="Le Crom S."/>
            <person name="Lindquist E."/>
            <person name="Lucas S."/>
            <person name="Luebeck M."/>
            <person name="Luebeck P.S."/>
            <person name="Margeot A."/>
            <person name="Metz B."/>
            <person name="Misra M."/>
            <person name="Nevalainen H."/>
            <person name="Omann M."/>
            <person name="Packer N."/>
            <person name="Perrone G."/>
            <person name="Uresti-Rivera E.E."/>
            <person name="Salamov A."/>
            <person name="Schmoll M."/>
            <person name="Seiboth B."/>
            <person name="Shapiro H."/>
            <person name="Sukno S."/>
            <person name="Tamayo-Ramos J.A."/>
            <person name="Tisch D."/>
            <person name="Wiest A."/>
            <person name="Wilkinson H.H."/>
            <person name="Zhang M."/>
            <person name="Coutinho P.M."/>
            <person name="Kenerley C.M."/>
            <person name="Monte E."/>
            <person name="Baker S.E."/>
            <person name="Grigoriev I.V."/>
        </authorList>
    </citation>
    <scope>NUCLEOTIDE SEQUENCE [LARGE SCALE GENOMIC DNA]</scope>
    <source>
        <strain evidence="3">Gv29-8 / FGSC 10586</strain>
    </source>
</reference>
<dbReference type="PANTHER" id="PTHR10622">
    <property type="entry name" value="HET DOMAIN-CONTAINING PROTEIN"/>
    <property type="match status" value="1"/>
</dbReference>
<dbReference type="EMBL" id="ABDF02000082">
    <property type="protein sequence ID" value="EHK19880.1"/>
    <property type="molecule type" value="Genomic_DNA"/>
</dbReference>
<dbReference type="Pfam" id="PF26640">
    <property type="entry name" value="DUF8212"/>
    <property type="match status" value="1"/>
</dbReference>
<dbReference type="PANTHER" id="PTHR10622:SF10">
    <property type="entry name" value="HET DOMAIN-CONTAINING PROTEIN"/>
    <property type="match status" value="1"/>
</dbReference>
<accession>G9N0J8</accession>
<proteinExistence type="predicted"/>
<organism evidence="2 3">
    <name type="scientific">Hypocrea virens (strain Gv29-8 / FGSC 10586)</name>
    <name type="common">Gliocladium virens</name>
    <name type="synonym">Trichoderma virens</name>
    <dbReference type="NCBI Taxonomy" id="413071"/>
    <lineage>
        <taxon>Eukaryota</taxon>
        <taxon>Fungi</taxon>
        <taxon>Dikarya</taxon>
        <taxon>Ascomycota</taxon>
        <taxon>Pezizomycotina</taxon>
        <taxon>Sordariomycetes</taxon>
        <taxon>Hypocreomycetidae</taxon>
        <taxon>Hypocreales</taxon>
        <taxon>Hypocreaceae</taxon>
        <taxon>Trichoderma</taxon>
    </lineage>
</organism>
<comment type="caution">
    <text evidence="2">The sequence shown here is derived from an EMBL/GenBank/DDBJ whole genome shotgun (WGS) entry which is preliminary data.</text>
</comment>
<dbReference type="eggNOG" id="KOG0504">
    <property type="taxonomic scope" value="Eukaryota"/>
</dbReference>
<gene>
    <name evidence="2" type="ORF">TRIVIDRAFT_224540</name>
</gene>
<dbReference type="InParanoid" id="G9N0J8"/>